<dbReference type="CDD" id="cd09276">
    <property type="entry name" value="Rnase_HI_RT_non_LTR"/>
    <property type="match status" value="1"/>
</dbReference>
<sequence length="217" mass="24023">MFPAGSLVCYTDGYRMRNQYSGAGIYLENSGVRQSYSLGSYATVSQAEVFAILMVAQREDVKNCTEKRIFVCSDSQAALRAISSPRTRSMLVQECGDALESLARQKEVGLVWVPGHMEIPGNERAAQLARLGSGEPTQGSKPILGISRGSINGILSRWEYRRLGMSWRMNTGCRQAHNFLDGPDMSKTVWLLNLGRRALNQMEGILTGHCRLRSIVT</sequence>
<dbReference type="AlphaFoldDB" id="A0AAV8VR12"/>
<dbReference type="GO" id="GO:0003676">
    <property type="term" value="F:nucleic acid binding"/>
    <property type="evidence" value="ECO:0007669"/>
    <property type="project" value="InterPro"/>
</dbReference>
<dbReference type="EMBL" id="JANEYG010000038">
    <property type="protein sequence ID" value="KAJ8916876.1"/>
    <property type="molecule type" value="Genomic_DNA"/>
</dbReference>
<evidence type="ECO:0000313" key="2">
    <source>
        <dbReference type="EMBL" id="KAJ8916876.1"/>
    </source>
</evidence>
<feature type="domain" description="RNase H type-1" evidence="1">
    <location>
        <begin position="3"/>
        <end position="134"/>
    </location>
</feature>
<evidence type="ECO:0000259" key="1">
    <source>
        <dbReference type="PROSITE" id="PS50879"/>
    </source>
</evidence>
<evidence type="ECO:0000313" key="3">
    <source>
        <dbReference type="Proteomes" id="UP001159042"/>
    </source>
</evidence>
<keyword evidence="3" id="KW-1185">Reference proteome</keyword>
<dbReference type="PROSITE" id="PS50879">
    <property type="entry name" value="RNASE_H_1"/>
    <property type="match status" value="1"/>
</dbReference>
<protein>
    <recommendedName>
        <fullName evidence="1">RNase H type-1 domain-containing protein</fullName>
    </recommendedName>
</protein>
<gene>
    <name evidence="2" type="ORF">NQ315_013344</name>
</gene>
<name>A0AAV8VR12_9CUCU</name>
<dbReference type="GO" id="GO:0004523">
    <property type="term" value="F:RNA-DNA hybrid ribonuclease activity"/>
    <property type="evidence" value="ECO:0007669"/>
    <property type="project" value="InterPro"/>
</dbReference>
<reference evidence="2 3" key="1">
    <citation type="journal article" date="2023" name="Insect Mol. Biol.">
        <title>Genome sequencing provides insights into the evolution of gene families encoding plant cell wall-degrading enzymes in longhorned beetles.</title>
        <authorList>
            <person name="Shin N.R."/>
            <person name="Okamura Y."/>
            <person name="Kirsch R."/>
            <person name="Pauchet Y."/>
        </authorList>
    </citation>
    <scope>NUCLEOTIDE SEQUENCE [LARGE SCALE GENOMIC DNA]</scope>
    <source>
        <strain evidence="2">EAD_L_NR</strain>
    </source>
</reference>
<dbReference type="InterPro" id="IPR036397">
    <property type="entry name" value="RNaseH_sf"/>
</dbReference>
<dbReference type="InterPro" id="IPR012337">
    <property type="entry name" value="RNaseH-like_sf"/>
</dbReference>
<proteinExistence type="predicted"/>
<dbReference type="Gene3D" id="3.30.420.10">
    <property type="entry name" value="Ribonuclease H-like superfamily/Ribonuclease H"/>
    <property type="match status" value="1"/>
</dbReference>
<organism evidence="2 3">
    <name type="scientific">Exocentrus adspersus</name>
    <dbReference type="NCBI Taxonomy" id="1586481"/>
    <lineage>
        <taxon>Eukaryota</taxon>
        <taxon>Metazoa</taxon>
        <taxon>Ecdysozoa</taxon>
        <taxon>Arthropoda</taxon>
        <taxon>Hexapoda</taxon>
        <taxon>Insecta</taxon>
        <taxon>Pterygota</taxon>
        <taxon>Neoptera</taxon>
        <taxon>Endopterygota</taxon>
        <taxon>Coleoptera</taxon>
        <taxon>Polyphaga</taxon>
        <taxon>Cucujiformia</taxon>
        <taxon>Chrysomeloidea</taxon>
        <taxon>Cerambycidae</taxon>
        <taxon>Lamiinae</taxon>
        <taxon>Acanthocinini</taxon>
        <taxon>Exocentrus</taxon>
    </lineage>
</organism>
<dbReference type="Pfam" id="PF00075">
    <property type="entry name" value="RNase_H"/>
    <property type="match status" value="1"/>
</dbReference>
<dbReference type="Proteomes" id="UP001159042">
    <property type="component" value="Unassembled WGS sequence"/>
</dbReference>
<comment type="caution">
    <text evidence="2">The sequence shown here is derived from an EMBL/GenBank/DDBJ whole genome shotgun (WGS) entry which is preliminary data.</text>
</comment>
<dbReference type="InterPro" id="IPR002156">
    <property type="entry name" value="RNaseH_domain"/>
</dbReference>
<accession>A0AAV8VR12</accession>
<dbReference type="SUPFAM" id="SSF53098">
    <property type="entry name" value="Ribonuclease H-like"/>
    <property type="match status" value="1"/>
</dbReference>